<accession>A0A7W8QSW2</accession>
<dbReference type="SUPFAM" id="SSF54909">
    <property type="entry name" value="Dimeric alpha+beta barrel"/>
    <property type="match status" value="1"/>
</dbReference>
<organism evidence="2 3">
    <name type="scientific">Nocardiopsis composta</name>
    <dbReference type="NCBI Taxonomy" id="157465"/>
    <lineage>
        <taxon>Bacteria</taxon>
        <taxon>Bacillati</taxon>
        <taxon>Actinomycetota</taxon>
        <taxon>Actinomycetes</taxon>
        <taxon>Streptosporangiales</taxon>
        <taxon>Nocardiopsidaceae</taxon>
        <taxon>Nocardiopsis</taxon>
    </lineage>
</organism>
<dbReference type="Gene3D" id="3.30.70.920">
    <property type="match status" value="1"/>
</dbReference>
<dbReference type="RefSeq" id="WP_017592613.1">
    <property type="nucleotide sequence ID" value="NZ_BAAAJD010000152.1"/>
</dbReference>
<feature type="domain" description="Transcription regulator AsnC/Lrp ligand binding" evidence="1">
    <location>
        <begin position="6"/>
        <end position="74"/>
    </location>
</feature>
<proteinExistence type="predicted"/>
<keyword evidence="2" id="KW-0238">DNA-binding</keyword>
<name>A0A7W8QSW2_9ACTN</name>
<reference evidence="2 3" key="1">
    <citation type="submission" date="2020-08" db="EMBL/GenBank/DDBJ databases">
        <title>Sequencing the genomes of 1000 actinobacteria strains.</title>
        <authorList>
            <person name="Klenk H.-P."/>
        </authorList>
    </citation>
    <scope>NUCLEOTIDE SEQUENCE [LARGE SCALE GENOMIC DNA]</scope>
    <source>
        <strain evidence="2 3">DSM 44551</strain>
    </source>
</reference>
<dbReference type="GO" id="GO:0003677">
    <property type="term" value="F:DNA binding"/>
    <property type="evidence" value="ECO:0007669"/>
    <property type="project" value="UniProtKB-KW"/>
</dbReference>
<dbReference type="AlphaFoldDB" id="A0A7W8QSW2"/>
<dbReference type="Pfam" id="PF01037">
    <property type="entry name" value="AsnC_trans_reg"/>
    <property type="match status" value="1"/>
</dbReference>
<evidence type="ECO:0000259" key="1">
    <source>
        <dbReference type="Pfam" id="PF01037"/>
    </source>
</evidence>
<sequence>MVQAYVLVQTDAGLAGDLVDRIRGIDGVTRADDVTGPYDVIVHAEAGDIDELGRLVVARIQRLDGIARTLTCPIVQI</sequence>
<dbReference type="InterPro" id="IPR011008">
    <property type="entry name" value="Dimeric_a/b-barrel"/>
</dbReference>
<dbReference type="Proteomes" id="UP000572635">
    <property type="component" value="Unassembled WGS sequence"/>
</dbReference>
<dbReference type="InterPro" id="IPR019887">
    <property type="entry name" value="Tscrpt_reg_AsnC/Lrp_C"/>
</dbReference>
<evidence type="ECO:0000313" key="2">
    <source>
        <dbReference type="EMBL" id="MBB5434961.1"/>
    </source>
</evidence>
<gene>
    <name evidence="2" type="ORF">HDA36_005045</name>
</gene>
<evidence type="ECO:0000313" key="3">
    <source>
        <dbReference type="Proteomes" id="UP000572635"/>
    </source>
</evidence>
<dbReference type="EMBL" id="JACHDB010000001">
    <property type="protein sequence ID" value="MBB5434961.1"/>
    <property type="molecule type" value="Genomic_DNA"/>
</dbReference>
<comment type="caution">
    <text evidence="2">The sequence shown here is derived from an EMBL/GenBank/DDBJ whole genome shotgun (WGS) entry which is preliminary data.</text>
</comment>
<protein>
    <submittedName>
        <fullName evidence="2">DNA-binding Lrp family transcriptional regulator</fullName>
    </submittedName>
</protein>
<keyword evidence="3" id="KW-1185">Reference proteome</keyword>